<dbReference type="EMBL" id="FOBW01000002">
    <property type="protein sequence ID" value="SEM30569.1"/>
    <property type="molecule type" value="Genomic_DNA"/>
</dbReference>
<evidence type="ECO:0000259" key="2">
    <source>
        <dbReference type="SMART" id="SM00278"/>
    </source>
</evidence>
<keyword evidence="1" id="KW-0812">Transmembrane</keyword>
<dbReference type="AlphaFoldDB" id="A0A1H7XC05"/>
<feature type="domain" description="Helix-hairpin-helix DNA-binding motif class 1" evidence="2">
    <location>
        <begin position="191"/>
        <end position="210"/>
    </location>
</feature>
<dbReference type="InterPro" id="IPR003583">
    <property type="entry name" value="Hlx-hairpin-Hlx_DNA-bd_motif"/>
</dbReference>
<dbReference type="PANTHER" id="PTHR21180:SF32">
    <property type="entry name" value="ENDONUCLEASE_EXONUCLEASE_PHOSPHATASE FAMILY DOMAIN-CONTAINING PROTEIN 1"/>
    <property type="match status" value="1"/>
</dbReference>
<dbReference type="OrthoDB" id="9790239at2"/>
<name>A0A1H7XC05_9BACI</name>
<dbReference type="GO" id="GO:0003677">
    <property type="term" value="F:DNA binding"/>
    <property type="evidence" value="ECO:0007669"/>
    <property type="project" value="InterPro"/>
</dbReference>
<dbReference type="NCBIfam" id="TIGR00426">
    <property type="entry name" value="competence protein ComEA helix-hairpin-helix repeat region"/>
    <property type="match status" value="1"/>
</dbReference>
<dbReference type="GO" id="GO:0015627">
    <property type="term" value="C:type II protein secretion system complex"/>
    <property type="evidence" value="ECO:0007669"/>
    <property type="project" value="TreeGrafter"/>
</dbReference>
<dbReference type="STRING" id="930146.SAMN05192533_102112"/>
<dbReference type="Gene3D" id="3.10.560.10">
    <property type="entry name" value="Outer membrane lipoprotein wza domain like"/>
    <property type="match status" value="1"/>
</dbReference>
<dbReference type="InterPro" id="IPR004509">
    <property type="entry name" value="Competence_ComEA_HhH"/>
</dbReference>
<dbReference type="RefSeq" id="WP_090741107.1">
    <property type="nucleotide sequence ID" value="NZ_FOBW01000002.1"/>
</dbReference>
<organism evidence="3 4">
    <name type="scientific">Mesobacillus persicus</name>
    <dbReference type="NCBI Taxonomy" id="930146"/>
    <lineage>
        <taxon>Bacteria</taxon>
        <taxon>Bacillati</taxon>
        <taxon>Bacillota</taxon>
        <taxon>Bacilli</taxon>
        <taxon>Bacillales</taxon>
        <taxon>Bacillaceae</taxon>
        <taxon>Mesobacillus</taxon>
    </lineage>
</organism>
<dbReference type="PANTHER" id="PTHR21180">
    <property type="entry name" value="ENDONUCLEASE/EXONUCLEASE/PHOSPHATASE FAMILY DOMAIN-CONTAINING PROTEIN 1"/>
    <property type="match status" value="1"/>
</dbReference>
<gene>
    <name evidence="3" type="ORF">SAMN05192533_102112</name>
</gene>
<accession>A0A1H7XC05</accession>
<dbReference type="InterPro" id="IPR010994">
    <property type="entry name" value="RuvA_2-like"/>
</dbReference>
<dbReference type="SMART" id="SM00278">
    <property type="entry name" value="HhH1"/>
    <property type="match status" value="2"/>
</dbReference>
<dbReference type="Gene3D" id="1.10.150.310">
    <property type="entry name" value="Tex RuvX-like domain-like"/>
    <property type="match status" value="1"/>
</dbReference>
<dbReference type="Proteomes" id="UP000198553">
    <property type="component" value="Unassembled WGS sequence"/>
</dbReference>
<dbReference type="InterPro" id="IPR051675">
    <property type="entry name" value="Endo/Exo/Phosphatase_dom_1"/>
</dbReference>
<dbReference type="Pfam" id="PF10531">
    <property type="entry name" value="SLBB"/>
    <property type="match status" value="1"/>
</dbReference>
<evidence type="ECO:0000256" key="1">
    <source>
        <dbReference type="SAM" id="Phobius"/>
    </source>
</evidence>
<protein>
    <submittedName>
        <fullName evidence="3">Competence protein ComEA</fullName>
    </submittedName>
</protein>
<sequence>MVEWIKEHKLYLFIGVVLLLIFSYAYFTYSMPAEEELQEDWLSLDQVENDKEMVGDLESSSPVPVEPTILMVDIKGEILNPGVYEVHDGDRIINLIEKAGGLTKDADSIGVNFALKLSDEMAVYIPKKGESTEAVGGMTINAGSNSEAGGSKVNLNSATASDLETLPGIGPAKSAAILEYRETNGSFKSIEDLKSISGIGEKTYEKLSSLITVK</sequence>
<evidence type="ECO:0000313" key="4">
    <source>
        <dbReference type="Proteomes" id="UP000198553"/>
    </source>
</evidence>
<proteinExistence type="predicted"/>
<feature type="transmembrane region" description="Helical" evidence="1">
    <location>
        <begin position="12"/>
        <end position="29"/>
    </location>
</feature>
<feature type="domain" description="Helix-hairpin-helix DNA-binding motif class 1" evidence="2">
    <location>
        <begin position="161"/>
        <end position="180"/>
    </location>
</feature>
<dbReference type="GO" id="GO:0015628">
    <property type="term" value="P:protein secretion by the type II secretion system"/>
    <property type="evidence" value="ECO:0007669"/>
    <property type="project" value="TreeGrafter"/>
</dbReference>
<keyword evidence="1" id="KW-1133">Transmembrane helix</keyword>
<keyword evidence="1" id="KW-0472">Membrane</keyword>
<dbReference type="InterPro" id="IPR019554">
    <property type="entry name" value="Soluble_ligand-bd"/>
</dbReference>
<dbReference type="SUPFAM" id="SSF47781">
    <property type="entry name" value="RuvA domain 2-like"/>
    <property type="match status" value="1"/>
</dbReference>
<dbReference type="Pfam" id="PF12836">
    <property type="entry name" value="HHH_3"/>
    <property type="match status" value="1"/>
</dbReference>
<reference evidence="4" key="1">
    <citation type="submission" date="2016-10" db="EMBL/GenBank/DDBJ databases">
        <authorList>
            <person name="Varghese N."/>
            <person name="Submissions S."/>
        </authorList>
    </citation>
    <scope>NUCLEOTIDE SEQUENCE [LARGE SCALE GENOMIC DNA]</scope>
    <source>
        <strain evidence="4">B48,IBRC-M 10115,DSM 25386,CECT 8001</strain>
    </source>
</reference>
<keyword evidence="4" id="KW-1185">Reference proteome</keyword>
<evidence type="ECO:0000313" key="3">
    <source>
        <dbReference type="EMBL" id="SEM30569.1"/>
    </source>
</evidence>
<dbReference type="GO" id="GO:0006281">
    <property type="term" value="P:DNA repair"/>
    <property type="evidence" value="ECO:0007669"/>
    <property type="project" value="InterPro"/>
</dbReference>